<comment type="caution">
    <text evidence="1">The sequence shown here is derived from an EMBL/GenBank/DDBJ whole genome shotgun (WGS) entry which is preliminary data.</text>
</comment>
<evidence type="ECO:0000313" key="1">
    <source>
        <dbReference type="EMBL" id="KAI0044238.1"/>
    </source>
</evidence>
<dbReference type="Proteomes" id="UP000814033">
    <property type="component" value="Unassembled WGS sequence"/>
</dbReference>
<organism evidence="1 2">
    <name type="scientific">Auriscalpium vulgare</name>
    <dbReference type="NCBI Taxonomy" id="40419"/>
    <lineage>
        <taxon>Eukaryota</taxon>
        <taxon>Fungi</taxon>
        <taxon>Dikarya</taxon>
        <taxon>Basidiomycota</taxon>
        <taxon>Agaricomycotina</taxon>
        <taxon>Agaricomycetes</taxon>
        <taxon>Russulales</taxon>
        <taxon>Auriscalpiaceae</taxon>
        <taxon>Auriscalpium</taxon>
    </lineage>
</organism>
<dbReference type="EMBL" id="MU275989">
    <property type="protein sequence ID" value="KAI0044238.1"/>
    <property type="molecule type" value="Genomic_DNA"/>
</dbReference>
<reference evidence="1" key="2">
    <citation type="journal article" date="2022" name="New Phytol.">
        <title>Evolutionary transition to the ectomycorrhizal habit in the genomes of a hyperdiverse lineage of mushroom-forming fungi.</title>
        <authorList>
            <person name="Looney B."/>
            <person name="Miyauchi S."/>
            <person name="Morin E."/>
            <person name="Drula E."/>
            <person name="Courty P.E."/>
            <person name="Kohler A."/>
            <person name="Kuo A."/>
            <person name="LaButti K."/>
            <person name="Pangilinan J."/>
            <person name="Lipzen A."/>
            <person name="Riley R."/>
            <person name="Andreopoulos W."/>
            <person name="He G."/>
            <person name="Johnson J."/>
            <person name="Nolan M."/>
            <person name="Tritt A."/>
            <person name="Barry K.W."/>
            <person name="Grigoriev I.V."/>
            <person name="Nagy L.G."/>
            <person name="Hibbett D."/>
            <person name="Henrissat B."/>
            <person name="Matheny P.B."/>
            <person name="Labbe J."/>
            <person name="Martin F.M."/>
        </authorList>
    </citation>
    <scope>NUCLEOTIDE SEQUENCE</scope>
    <source>
        <strain evidence="1">FP105234-sp</strain>
    </source>
</reference>
<keyword evidence="2" id="KW-1185">Reference proteome</keyword>
<gene>
    <name evidence="1" type="ORF">FA95DRAFT_1608691</name>
</gene>
<reference evidence="1" key="1">
    <citation type="submission" date="2021-02" db="EMBL/GenBank/DDBJ databases">
        <authorList>
            <consortium name="DOE Joint Genome Institute"/>
            <person name="Ahrendt S."/>
            <person name="Looney B.P."/>
            <person name="Miyauchi S."/>
            <person name="Morin E."/>
            <person name="Drula E."/>
            <person name="Courty P.E."/>
            <person name="Chicoki N."/>
            <person name="Fauchery L."/>
            <person name="Kohler A."/>
            <person name="Kuo A."/>
            <person name="Labutti K."/>
            <person name="Pangilinan J."/>
            <person name="Lipzen A."/>
            <person name="Riley R."/>
            <person name="Andreopoulos W."/>
            <person name="He G."/>
            <person name="Johnson J."/>
            <person name="Barry K.W."/>
            <person name="Grigoriev I.V."/>
            <person name="Nagy L."/>
            <person name="Hibbett D."/>
            <person name="Henrissat B."/>
            <person name="Matheny P.B."/>
            <person name="Labbe J."/>
            <person name="Martin F."/>
        </authorList>
    </citation>
    <scope>NUCLEOTIDE SEQUENCE</scope>
    <source>
        <strain evidence="1">FP105234-sp</strain>
    </source>
</reference>
<evidence type="ECO:0000313" key="2">
    <source>
        <dbReference type="Proteomes" id="UP000814033"/>
    </source>
</evidence>
<accession>A0ACB8RJD2</accession>
<name>A0ACB8RJD2_9AGAM</name>
<sequence length="173" mass="19016">MAFFSDPQDVLDVNILLTVHHYLLRPVKSGYSYINPYSHSTDTALPRRGIARTQTVFFHKNQDGDLDARADWGRPGAQPALEARQPSPPAGIKIRDFAFPPSDARHIGMSPLTARSSGPQHDAEASGTDAGNPLGIARKKRAREDDEEKSLVEAEPARSVRRCLPPRSPRKAA</sequence>
<proteinExistence type="predicted"/>
<protein>
    <submittedName>
        <fullName evidence="1">Uncharacterized protein</fullName>
    </submittedName>
</protein>